<dbReference type="AlphaFoldDB" id="A0A371X828"/>
<sequence>MTFSGILFILLVIAFVAVLPIWSYSRRFTIGPLMIVALLIVLVMVLALIGLI</sequence>
<reference evidence="2 3" key="1">
    <citation type="submission" date="2018-08" db="EMBL/GenBank/DDBJ databases">
        <title>Fulvimarina sp. 85, whole genome shotgun sequence.</title>
        <authorList>
            <person name="Tuo L."/>
        </authorList>
    </citation>
    <scope>NUCLEOTIDE SEQUENCE [LARGE SCALE GENOMIC DNA]</scope>
    <source>
        <strain evidence="2 3">85</strain>
    </source>
</reference>
<keyword evidence="3" id="KW-1185">Reference proteome</keyword>
<protein>
    <submittedName>
        <fullName evidence="2">DUF3309 family protein</fullName>
    </submittedName>
</protein>
<feature type="transmembrane region" description="Helical" evidence="1">
    <location>
        <begin position="31"/>
        <end position="51"/>
    </location>
</feature>
<organism evidence="2 3">
    <name type="scientific">Fulvimarina endophytica</name>
    <dbReference type="NCBI Taxonomy" id="2293836"/>
    <lineage>
        <taxon>Bacteria</taxon>
        <taxon>Pseudomonadati</taxon>
        <taxon>Pseudomonadota</taxon>
        <taxon>Alphaproteobacteria</taxon>
        <taxon>Hyphomicrobiales</taxon>
        <taxon>Aurantimonadaceae</taxon>
        <taxon>Fulvimarina</taxon>
    </lineage>
</organism>
<dbReference type="Pfam" id="PF11752">
    <property type="entry name" value="DUF3309"/>
    <property type="match status" value="1"/>
</dbReference>
<dbReference type="EMBL" id="QURL01000002">
    <property type="protein sequence ID" value="RFC65234.1"/>
    <property type="molecule type" value="Genomic_DNA"/>
</dbReference>
<name>A0A371X828_9HYPH</name>
<evidence type="ECO:0000313" key="3">
    <source>
        <dbReference type="Proteomes" id="UP000264310"/>
    </source>
</evidence>
<keyword evidence="1" id="KW-1133">Transmembrane helix</keyword>
<feature type="transmembrane region" description="Helical" evidence="1">
    <location>
        <begin position="6"/>
        <end position="24"/>
    </location>
</feature>
<accession>A0A371X828</accession>
<keyword evidence="1" id="KW-0812">Transmembrane</keyword>
<dbReference type="InterPro" id="IPR021738">
    <property type="entry name" value="DUF3309"/>
</dbReference>
<dbReference type="RefSeq" id="WP_116682131.1">
    <property type="nucleotide sequence ID" value="NZ_QURL01000002.1"/>
</dbReference>
<evidence type="ECO:0000313" key="2">
    <source>
        <dbReference type="EMBL" id="RFC65234.1"/>
    </source>
</evidence>
<proteinExistence type="predicted"/>
<comment type="caution">
    <text evidence="2">The sequence shown here is derived from an EMBL/GenBank/DDBJ whole genome shotgun (WGS) entry which is preliminary data.</text>
</comment>
<gene>
    <name evidence="2" type="ORF">DYI37_05165</name>
</gene>
<keyword evidence="1" id="KW-0472">Membrane</keyword>
<dbReference type="Proteomes" id="UP000264310">
    <property type="component" value="Unassembled WGS sequence"/>
</dbReference>
<evidence type="ECO:0000256" key="1">
    <source>
        <dbReference type="SAM" id="Phobius"/>
    </source>
</evidence>